<protein>
    <recommendedName>
        <fullName evidence="3">HEXXH motif-containing protein</fullName>
    </recommendedName>
</protein>
<proteinExistence type="predicted"/>
<organism evidence="1 2">
    <name type="scientific">Mangrovihabitans endophyticus</name>
    <dbReference type="NCBI Taxonomy" id="1751298"/>
    <lineage>
        <taxon>Bacteria</taxon>
        <taxon>Bacillati</taxon>
        <taxon>Actinomycetota</taxon>
        <taxon>Actinomycetes</taxon>
        <taxon>Micromonosporales</taxon>
        <taxon>Micromonosporaceae</taxon>
        <taxon>Mangrovihabitans</taxon>
    </lineage>
</organism>
<keyword evidence="2" id="KW-1185">Reference proteome</keyword>
<accession>A0A8J3FMW7</accession>
<dbReference type="AlphaFoldDB" id="A0A8J3FMW7"/>
<dbReference type="EMBL" id="BMMX01000006">
    <property type="protein sequence ID" value="GGK86847.1"/>
    <property type="molecule type" value="Genomic_DNA"/>
</dbReference>
<evidence type="ECO:0000313" key="2">
    <source>
        <dbReference type="Proteomes" id="UP000656042"/>
    </source>
</evidence>
<sequence length="485" mass="52011">MHPHTLTDAAFAALGAGRSSAPVHAELRRAQLGKHLLLLSRIARIDPSLVATGPDTQTEQHAAVLTDPMTGLWATTTLAALRAGRAPESPGYLGGRLAEAPRRTITASHRGLTATLRIEDTSPLRARLGLRPADRLTDGELAHWQACLSDAWPVLVDRHRTDAETIAGMLGWIIPVLPDSSVRGISATSADAFGAVALSTPADGRSLAVALVHEAQHNVLNAVQYLFDLHRTPDARGYSPWRADPRPASGILHGTYAYLALTRFWRTEFRHADDDAVAAFEFARWRDAVAGSAAEMLDSGVLTTAGARFVGALRDEADGWRADTVPPPIARLAAEANLDHRLRWRLRNLAVHPGDAHALAAAWRHAAPAPAMPEAGLTTGRGRVLDHSTRLDLVHRSLRTPGSATDEATMPPGERAYLAGDLDAAAVAFADRIRADATDHEAWTGLALTTSDPLLTDRVEIVAAAYRETAEPRLDPRAFAAWLAG</sequence>
<reference evidence="1" key="1">
    <citation type="journal article" date="2014" name="Int. J. Syst. Evol. Microbiol.">
        <title>Complete genome sequence of Corynebacterium casei LMG S-19264T (=DSM 44701T), isolated from a smear-ripened cheese.</title>
        <authorList>
            <consortium name="US DOE Joint Genome Institute (JGI-PGF)"/>
            <person name="Walter F."/>
            <person name="Albersmeier A."/>
            <person name="Kalinowski J."/>
            <person name="Ruckert C."/>
        </authorList>
    </citation>
    <scope>NUCLEOTIDE SEQUENCE</scope>
    <source>
        <strain evidence="1">CGMCC 4.7299</strain>
    </source>
</reference>
<evidence type="ECO:0000313" key="1">
    <source>
        <dbReference type="EMBL" id="GGK86847.1"/>
    </source>
</evidence>
<dbReference type="RefSeq" id="WP_189078967.1">
    <property type="nucleotide sequence ID" value="NZ_BMMX01000006.1"/>
</dbReference>
<dbReference type="Proteomes" id="UP000656042">
    <property type="component" value="Unassembled WGS sequence"/>
</dbReference>
<reference evidence="1" key="2">
    <citation type="submission" date="2020-09" db="EMBL/GenBank/DDBJ databases">
        <authorList>
            <person name="Sun Q."/>
            <person name="Zhou Y."/>
        </authorList>
    </citation>
    <scope>NUCLEOTIDE SEQUENCE</scope>
    <source>
        <strain evidence="1">CGMCC 4.7299</strain>
    </source>
</reference>
<comment type="caution">
    <text evidence="1">The sequence shown here is derived from an EMBL/GenBank/DDBJ whole genome shotgun (WGS) entry which is preliminary data.</text>
</comment>
<name>A0A8J3FMW7_9ACTN</name>
<evidence type="ECO:0008006" key="3">
    <source>
        <dbReference type="Google" id="ProtNLM"/>
    </source>
</evidence>
<gene>
    <name evidence="1" type="ORF">GCM10012284_21240</name>
</gene>
<dbReference type="InterPro" id="IPR026337">
    <property type="entry name" value="AKG_HExxH"/>
</dbReference>
<dbReference type="NCBIfam" id="TIGR04267">
    <property type="entry name" value="mod_HExxH"/>
    <property type="match status" value="1"/>
</dbReference>